<accession>A0A9P5N442</accession>
<reference evidence="1" key="2">
    <citation type="journal article" date="2020" name="Nat. Commun.">
        <title>Large-scale genome sequencing of mycorrhizal fungi provides insights into the early evolution of symbiotic traits.</title>
        <authorList>
            <person name="Miyauchi S."/>
            <person name="Kiss E."/>
            <person name="Kuo A."/>
            <person name="Drula E."/>
            <person name="Kohler A."/>
            <person name="Sanchez-Garcia M."/>
            <person name="Morin E."/>
            <person name="Andreopoulos B."/>
            <person name="Barry K.W."/>
            <person name="Bonito G."/>
            <person name="Buee M."/>
            <person name="Carver A."/>
            <person name="Chen C."/>
            <person name="Cichocki N."/>
            <person name="Clum A."/>
            <person name="Culley D."/>
            <person name="Crous P.W."/>
            <person name="Fauchery L."/>
            <person name="Girlanda M."/>
            <person name="Hayes R.D."/>
            <person name="Keri Z."/>
            <person name="LaButti K."/>
            <person name="Lipzen A."/>
            <person name="Lombard V."/>
            <person name="Magnuson J."/>
            <person name="Maillard F."/>
            <person name="Murat C."/>
            <person name="Nolan M."/>
            <person name="Ohm R.A."/>
            <person name="Pangilinan J."/>
            <person name="Pereira M.F."/>
            <person name="Perotto S."/>
            <person name="Peter M."/>
            <person name="Pfister S."/>
            <person name="Riley R."/>
            <person name="Sitrit Y."/>
            <person name="Stielow J.B."/>
            <person name="Szollosi G."/>
            <person name="Zifcakova L."/>
            <person name="Stursova M."/>
            <person name="Spatafora J.W."/>
            <person name="Tedersoo L."/>
            <person name="Vaario L.M."/>
            <person name="Yamada A."/>
            <person name="Yan M."/>
            <person name="Wang P."/>
            <person name="Xu J."/>
            <person name="Bruns T."/>
            <person name="Baldrian P."/>
            <person name="Vilgalys R."/>
            <person name="Dunand C."/>
            <person name="Henrissat B."/>
            <person name="Grigoriev I.V."/>
            <person name="Hibbett D."/>
            <person name="Nagy L.G."/>
            <person name="Martin F.M."/>
        </authorList>
    </citation>
    <scope>NUCLEOTIDE SEQUENCE</scope>
    <source>
        <strain evidence="1">Prilba</strain>
    </source>
</reference>
<name>A0A9P5N442_9AGAM</name>
<gene>
    <name evidence="1" type="ORF">DFH94DRAFT_622008</name>
</gene>
<keyword evidence="2" id="KW-1185">Reference proteome</keyword>
<dbReference type="EMBL" id="WHVB01000002">
    <property type="protein sequence ID" value="KAF8486074.1"/>
    <property type="molecule type" value="Genomic_DNA"/>
</dbReference>
<dbReference type="Proteomes" id="UP000759537">
    <property type="component" value="Unassembled WGS sequence"/>
</dbReference>
<comment type="caution">
    <text evidence="1">The sequence shown here is derived from an EMBL/GenBank/DDBJ whole genome shotgun (WGS) entry which is preliminary data.</text>
</comment>
<dbReference type="OrthoDB" id="3223825at2759"/>
<proteinExistence type="predicted"/>
<evidence type="ECO:0000313" key="1">
    <source>
        <dbReference type="EMBL" id="KAF8486074.1"/>
    </source>
</evidence>
<dbReference type="AlphaFoldDB" id="A0A9P5N442"/>
<protein>
    <submittedName>
        <fullName evidence="1">Uncharacterized protein</fullName>
    </submittedName>
</protein>
<sequence>MNGFQSSASNELFLERLDAFTAKTLADIKAFSTRENIPYDQVRRHIAERHSQYLFGNSIPQPTRQQNIRNVLLSTSRVLESLQATSGVQSFVLAINPNDAEDEGFLGGSSLGREFWRSLRGGGMAGVKALKSLAISTLQDSSSSNVTLHATGLPSRQKETAHSLKSEVYARVRTLLRHVSTSGIRNAEMKWTNHGNLSVYGVRLEGWPTNIPMQNPSTLSTSQNRELRDALASGSLKFCRINTETSTPFDATATSCGPNGNSSDLSWAIMEEFNTPVRCFLLRMGRILVSNTICGYRILGFTYCGHR</sequence>
<reference evidence="1" key="1">
    <citation type="submission" date="2019-10" db="EMBL/GenBank/DDBJ databases">
        <authorList>
            <consortium name="DOE Joint Genome Institute"/>
            <person name="Kuo A."/>
            <person name="Miyauchi S."/>
            <person name="Kiss E."/>
            <person name="Drula E."/>
            <person name="Kohler A."/>
            <person name="Sanchez-Garcia M."/>
            <person name="Andreopoulos B."/>
            <person name="Barry K.W."/>
            <person name="Bonito G."/>
            <person name="Buee M."/>
            <person name="Carver A."/>
            <person name="Chen C."/>
            <person name="Cichocki N."/>
            <person name="Clum A."/>
            <person name="Culley D."/>
            <person name="Crous P.W."/>
            <person name="Fauchery L."/>
            <person name="Girlanda M."/>
            <person name="Hayes R."/>
            <person name="Keri Z."/>
            <person name="LaButti K."/>
            <person name="Lipzen A."/>
            <person name="Lombard V."/>
            <person name="Magnuson J."/>
            <person name="Maillard F."/>
            <person name="Morin E."/>
            <person name="Murat C."/>
            <person name="Nolan M."/>
            <person name="Ohm R."/>
            <person name="Pangilinan J."/>
            <person name="Pereira M."/>
            <person name="Perotto S."/>
            <person name="Peter M."/>
            <person name="Riley R."/>
            <person name="Sitrit Y."/>
            <person name="Stielow B."/>
            <person name="Szollosi G."/>
            <person name="Zifcakova L."/>
            <person name="Stursova M."/>
            <person name="Spatafora J.W."/>
            <person name="Tedersoo L."/>
            <person name="Vaario L.-M."/>
            <person name="Yamada A."/>
            <person name="Yan M."/>
            <person name="Wang P."/>
            <person name="Xu J."/>
            <person name="Bruns T."/>
            <person name="Baldrian P."/>
            <person name="Vilgalys R."/>
            <person name="Henrissat B."/>
            <person name="Grigoriev I.V."/>
            <person name="Hibbett D."/>
            <person name="Nagy L.G."/>
            <person name="Martin F.M."/>
        </authorList>
    </citation>
    <scope>NUCLEOTIDE SEQUENCE</scope>
    <source>
        <strain evidence="1">Prilba</strain>
    </source>
</reference>
<organism evidence="1 2">
    <name type="scientific">Russula ochroleuca</name>
    <dbReference type="NCBI Taxonomy" id="152965"/>
    <lineage>
        <taxon>Eukaryota</taxon>
        <taxon>Fungi</taxon>
        <taxon>Dikarya</taxon>
        <taxon>Basidiomycota</taxon>
        <taxon>Agaricomycotina</taxon>
        <taxon>Agaricomycetes</taxon>
        <taxon>Russulales</taxon>
        <taxon>Russulaceae</taxon>
        <taxon>Russula</taxon>
    </lineage>
</organism>
<evidence type="ECO:0000313" key="2">
    <source>
        <dbReference type="Proteomes" id="UP000759537"/>
    </source>
</evidence>